<name>A0A9D4MBY1_DREPO</name>
<evidence type="ECO:0000313" key="2">
    <source>
        <dbReference type="Proteomes" id="UP000828390"/>
    </source>
</evidence>
<accession>A0A9D4MBY1</accession>
<gene>
    <name evidence="1" type="ORF">DPMN_036676</name>
</gene>
<reference evidence="1" key="2">
    <citation type="submission" date="2020-11" db="EMBL/GenBank/DDBJ databases">
        <authorList>
            <person name="McCartney M.A."/>
            <person name="Auch B."/>
            <person name="Kono T."/>
            <person name="Mallez S."/>
            <person name="Becker A."/>
            <person name="Gohl D.M."/>
            <person name="Silverstein K.A.T."/>
            <person name="Koren S."/>
            <person name="Bechman K.B."/>
            <person name="Herman A."/>
            <person name="Abrahante J.E."/>
            <person name="Garbe J."/>
        </authorList>
    </citation>
    <scope>NUCLEOTIDE SEQUENCE</scope>
    <source>
        <strain evidence="1">Duluth1</strain>
        <tissue evidence="1">Whole animal</tissue>
    </source>
</reference>
<protein>
    <submittedName>
        <fullName evidence="1">Uncharacterized protein</fullName>
    </submittedName>
</protein>
<dbReference type="EMBL" id="JAIWYP010000002">
    <property type="protein sequence ID" value="KAH3873441.1"/>
    <property type="molecule type" value="Genomic_DNA"/>
</dbReference>
<proteinExistence type="predicted"/>
<sequence>MMCKCDDNKYSCAATNNNASIPEFRSATGDILVDLVNHKNISQYLLETFEQFITKR</sequence>
<dbReference type="AlphaFoldDB" id="A0A9D4MBY1"/>
<keyword evidence="2" id="KW-1185">Reference proteome</keyword>
<dbReference type="Proteomes" id="UP000828390">
    <property type="component" value="Unassembled WGS sequence"/>
</dbReference>
<comment type="caution">
    <text evidence="1">The sequence shown here is derived from an EMBL/GenBank/DDBJ whole genome shotgun (WGS) entry which is preliminary data.</text>
</comment>
<reference evidence="1" key="1">
    <citation type="journal article" date="2019" name="bioRxiv">
        <title>The Genome of the Zebra Mussel, Dreissena polymorpha: A Resource for Invasive Species Research.</title>
        <authorList>
            <person name="McCartney M.A."/>
            <person name="Auch B."/>
            <person name="Kono T."/>
            <person name="Mallez S."/>
            <person name="Zhang Y."/>
            <person name="Obille A."/>
            <person name="Becker A."/>
            <person name="Abrahante J.E."/>
            <person name="Garbe J."/>
            <person name="Badalamenti J.P."/>
            <person name="Herman A."/>
            <person name="Mangelson H."/>
            <person name="Liachko I."/>
            <person name="Sullivan S."/>
            <person name="Sone E.D."/>
            <person name="Koren S."/>
            <person name="Silverstein K.A.T."/>
            <person name="Beckman K.B."/>
            <person name="Gohl D.M."/>
        </authorList>
    </citation>
    <scope>NUCLEOTIDE SEQUENCE</scope>
    <source>
        <strain evidence="1">Duluth1</strain>
        <tissue evidence="1">Whole animal</tissue>
    </source>
</reference>
<organism evidence="1 2">
    <name type="scientific">Dreissena polymorpha</name>
    <name type="common">Zebra mussel</name>
    <name type="synonym">Mytilus polymorpha</name>
    <dbReference type="NCBI Taxonomy" id="45954"/>
    <lineage>
        <taxon>Eukaryota</taxon>
        <taxon>Metazoa</taxon>
        <taxon>Spiralia</taxon>
        <taxon>Lophotrochozoa</taxon>
        <taxon>Mollusca</taxon>
        <taxon>Bivalvia</taxon>
        <taxon>Autobranchia</taxon>
        <taxon>Heteroconchia</taxon>
        <taxon>Euheterodonta</taxon>
        <taxon>Imparidentia</taxon>
        <taxon>Neoheterodontei</taxon>
        <taxon>Myida</taxon>
        <taxon>Dreissenoidea</taxon>
        <taxon>Dreissenidae</taxon>
        <taxon>Dreissena</taxon>
    </lineage>
</organism>
<evidence type="ECO:0000313" key="1">
    <source>
        <dbReference type="EMBL" id="KAH3873441.1"/>
    </source>
</evidence>